<dbReference type="Gene3D" id="3.30.565.10">
    <property type="entry name" value="Histidine kinase-like ATPase, C-terminal domain"/>
    <property type="match status" value="1"/>
</dbReference>
<dbReference type="Gene3D" id="6.10.340.10">
    <property type="match status" value="1"/>
</dbReference>
<feature type="domain" description="HAMP" evidence="6">
    <location>
        <begin position="346"/>
        <end position="398"/>
    </location>
</feature>
<dbReference type="AlphaFoldDB" id="A0A174EUB5"/>
<dbReference type="SUPFAM" id="SSF55874">
    <property type="entry name" value="ATPase domain of HSP90 chaperone/DNA topoisomerase II/histidine kinase"/>
    <property type="match status" value="1"/>
</dbReference>
<dbReference type="Pfam" id="PF00672">
    <property type="entry name" value="HAMP"/>
    <property type="match status" value="1"/>
</dbReference>
<evidence type="ECO:0000256" key="3">
    <source>
        <dbReference type="ARBA" id="ARBA00022679"/>
    </source>
</evidence>
<keyword evidence="5" id="KW-0472">Membrane</keyword>
<dbReference type="GO" id="GO:0000155">
    <property type="term" value="F:phosphorelay sensor kinase activity"/>
    <property type="evidence" value="ECO:0007669"/>
    <property type="project" value="InterPro"/>
</dbReference>
<evidence type="ECO:0000313" key="8">
    <source>
        <dbReference type="Proteomes" id="UP000095651"/>
    </source>
</evidence>
<evidence type="ECO:0000256" key="1">
    <source>
        <dbReference type="ARBA" id="ARBA00004370"/>
    </source>
</evidence>
<dbReference type="EMBL" id="CYZE01000006">
    <property type="protein sequence ID" value="CUO40917.1"/>
    <property type="molecule type" value="Genomic_DNA"/>
</dbReference>
<evidence type="ECO:0000256" key="5">
    <source>
        <dbReference type="SAM" id="Phobius"/>
    </source>
</evidence>
<proteinExistence type="predicted"/>
<protein>
    <submittedName>
        <fullName evidence="7">Integral membrane sensor signal transduction histidine kinase</fullName>
    </submittedName>
</protein>
<keyword evidence="4 7" id="KW-0418">Kinase</keyword>
<dbReference type="InterPro" id="IPR003594">
    <property type="entry name" value="HATPase_dom"/>
</dbReference>
<dbReference type="InterPro" id="IPR036890">
    <property type="entry name" value="HATPase_C_sf"/>
</dbReference>
<dbReference type="SUPFAM" id="SSF158472">
    <property type="entry name" value="HAMP domain-like"/>
    <property type="match status" value="1"/>
</dbReference>
<dbReference type="InterPro" id="IPR050640">
    <property type="entry name" value="Bact_2-comp_sensor_kinase"/>
</dbReference>
<dbReference type="RefSeq" id="WP_055655847.1">
    <property type="nucleotide sequence ID" value="NZ_CABIXC010000006.1"/>
</dbReference>
<name>A0A174EUB5_9FIRM</name>
<dbReference type="GO" id="GO:0016020">
    <property type="term" value="C:membrane"/>
    <property type="evidence" value="ECO:0007669"/>
    <property type="project" value="UniProtKB-SubCell"/>
</dbReference>
<organism evidence="7 8">
    <name type="scientific">Hungatella hathewayi</name>
    <dbReference type="NCBI Taxonomy" id="154046"/>
    <lineage>
        <taxon>Bacteria</taxon>
        <taxon>Bacillati</taxon>
        <taxon>Bacillota</taxon>
        <taxon>Clostridia</taxon>
        <taxon>Lachnospirales</taxon>
        <taxon>Lachnospiraceae</taxon>
        <taxon>Hungatella</taxon>
    </lineage>
</organism>
<keyword evidence="5" id="KW-0812">Transmembrane</keyword>
<dbReference type="CDD" id="cd06225">
    <property type="entry name" value="HAMP"/>
    <property type="match status" value="1"/>
</dbReference>
<reference evidence="7 8" key="1">
    <citation type="submission" date="2015-09" db="EMBL/GenBank/DDBJ databases">
        <authorList>
            <consortium name="Pathogen Informatics"/>
        </authorList>
    </citation>
    <scope>NUCLEOTIDE SEQUENCE [LARGE SCALE GENOMIC DNA]</scope>
    <source>
        <strain evidence="7 8">2789STDY5608850</strain>
    </source>
</reference>
<keyword evidence="2" id="KW-0597">Phosphoprotein</keyword>
<keyword evidence="3" id="KW-0808">Transferase</keyword>
<comment type="subcellular location">
    <subcellularLocation>
        <location evidence="1">Membrane</location>
    </subcellularLocation>
</comment>
<feature type="transmembrane region" description="Helical" evidence="5">
    <location>
        <begin position="320"/>
        <end position="344"/>
    </location>
</feature>
<evidence type="ECO:0000256" key="2">
    <source>
        <dbReference type="ARBA" id="ARBA00022553"/>
    </source>
</evidence>
<sequence length="633" mass="70790">MIKKFLPSSIRGKIMAVTAAITVLIAVITMAVCYSVFQSFLMKNQIQSTEFNLSVVSSNMAEDMKKIVTFTKWCCSNSEVGHYLERLKDQPKLPTASRDTEALRPLALTAYKRLNEEYITSGTAGGKKYMARVIISTPNTGNFLQSMTSANYSSSFDAARVSKSSFFAPLFESPDFRWIGVVDDPISNANHEKIIPIVRPVYDEYSLEIIGWTYVEVSSRLFTDYLASYPQASDSQLFLTIGDKTYGSSSSTWSDPAMPYTDFKPVTGTATLDPGTQVFSVVSPNGEKRMLVRRPVEVEGADGWYLSQVLSQQQFNQQRMVYLLLIVGISAAIISLGCLLTILLNKIISQPIKRLSLKIDAIADGDFSRDSEIEWNHELGSIGRGINNMSENIVTLMDKRVADEKQKKDLEYQILQSQINPHFLYNTLNSIKWMATIQNATGIADMTTALARLLKSVSKGTSSMVTLREELDLVKDYFLIQQYRYGGSITMDYHIESEELYGCEIHRFTLQPIIENALFHGIEPKGTAGAITVSAESGTVNGKKVLKISVTDNGIGMTRETIDSVLHEEDTPGKNKTDFFRHVGISNVNRRIQYDFGPEYGITIVSEPGVYTTMTIVRPYINQSERKKDEDLL</sequence>
<evidence type="ECO:0000259" key="6">
    <source>
        <dbReference type="PROSITE" id="PS50885"/>
    </source>
</evidence>
<gene>
    <name evidence="7" type="primary">ypdA_17</name>
    <name evidence="7" type="ORF">ERS852407_02721</name>
</gene>
<dbReference type="Pfam" id="PF06580">
    <property type="entry name" value="His_kinase"/>
    <property type="match status" value="1"/>
</dbReference>
<evidence type="ECO:0000313" key="7">
    <source>
        <dbReference type="EMBL" id="CUO40917.1"/>
    </source>
</evidence>
<evidence type="ECO:0000256" key="4">
    <source>
        <dbReference type="ARBA" id="ARBA00022777"/>
    </source>
</evidence>
<accession>A0A174EUB5</accession>
<keyword evidence="5" id="KW-1133">Transmembrane helix</keyword>
<feature type="transmembrane region" description="Helical" evidence="5">
    <location>
        <begin position="12"/>
        <end position="37"/>
    </location>
</feature>
<dbReference type="PROSITE" id="PS50885">
    <property type="entry name" value="HAMP"/>
    <property type="match status" value="1"/>
</dbReference>
<dbReference type="InterPro" id="IPR010559">
    <property type="entry name" value="Sig_transdc_His_kin_internal"/>
</dbReference>
<dbReference type="Proteomes" id="UP000095651">
    <property type="component" value="Unassembled WGS sequence"/>
</dbReference>
<dbReference type="Pfam" id="PF02518">
    <property type="entry name" value="HATPase_c"/>
    <property type="match status" value="1"/>
</dbReference>
<dbReference type="InterPro" id="IPR003660">
    <property type="entry name" value="HAMP_dom"/>
</dbReference>
<dbReference type="PANTHER" id="PTHR34220">
    <property type="entry name" value="SENSOR HISTIDINE KINASE YPDA"/>
    <property type="match status" value="1"/>
</dbReference>
<dbReference type="SMART" id="SM00304">
    <property type="entry name" value="HAMP"/>
    <property type="match status" value="1"/>
</dbReference>
<dbReference type="PANTHER" id="PTHR34220:SF7">
    <property type="entry name" value="SENSOR HISTIDINE KINASE YPDA"/>
    <property type="match status" value="1"/>
</dbReference>